<evidence type="ECO:0000256" key="2">
    <source>
        <dbReference type="ARBA" id="ARBA00022576"/>
    </source>
</evidence>
<comment type="cofactor">
    <cofactor evidence="1">
        <name>pyridoxal 5'-phosphate</name>
        <dbReference type="ChEBI" id="CHEBI:597326"/>
    </cofactor>
</comment>
<evidence type="ECO:0000256" key="5">
    <source>
        <dbReference type="RuleBase" id="RU003560"/>
    </source>
</evidence>
<dbReference type="SUPFAM" id="SSF53383">
    <property type="entry name" value="PLP-dependent transferases"/>
    <property type="match status" value="1"/>
</dbReference>
<dbReference type="PANTHER" id="PTHR11986">
    <property type="entry name" value="AMINOTRANSFERASE CLASS III"/>
    <property type="match status" value="1"/>
</dbReference>
<keyword evidence="2 7" id="KW-0032">Aminotransferase</keyword>
<comment type="caution">
    <text evidence="7">The sequence shown here is derived from an EMBL/GenBank/DDBJ whole genome shotgun (WGS) entry which is preliminary data.</text>
</comment>
<accession>A0ABU4FJW2</accession>
<evidence type="ECO:0000256" key="6">
    <source>
        <dbReference type="SAM" id="MobiDB-lite"/>
    </source>
</evidence>
<organism evidence="7 8">
    <name type="scientific">Streptomyces prunicolor</name>
    <dbReference type="NCBI Taxonomy" id="67348"/>
    <lineage>
        <taxon>Bacteria</taxon>
        <taxon>Bacillati</taxon>
        <taxon>Actinomycetota</taxon>
        <taxon>Actinomycetes</taxon>
        <taxon>Kitasatosporales</taxon>
        <taxon>Streptomycetaceae</taxon>
        <taxon>Streptomyces</taxon>
    </lineage>
</organism>
<evidence type="ECO:0000313" key="8">
    <source>
        <dbReference type="Proteomes" id="UP001187346"/>
    </source>
</evidence>
<evidence type="ECO:0000313" key="7">
    <source>
        <dbReference type="EMBL" id="MDV7220906.1"/>
    </source>
</evidence>
<dbReference type="EMBL" id="JAWMAJ010000149">
    <property type="protein sequence ID" value="MDV7220906.1"/>
    <property type="molecule type" value="Genomic_DNA"/>
</dbReference>
<dbReference type="Gene3D" id="3.90.1150.10">
    <property type="entry name" value="Aspartate Aminotransferase, domain 1"/>
    <property type="match status" value="1"/>
</dbReference>
<dbReference type="InterPro" id="IPR005814">
    <property type="entry name" value="Aminotrans_3"/>
</dbReference>
<proteinExistence type="inferred from homology"/>
<name>A0ABU4FJW2_9ACTN</name>
<dbReference type="RefSeq" id="WP_317774334.1">
    <property type="nucleotide sequence ID" value="NZ_JAWMAJ010000149.1"/>
</dbReference>
<comment type="similarity">
    <text evidence="5">Belongs to the class-III pyridoxal-phosphate-dependent aminotransferase family.</text>
</comment>
<dbReference type="InterPro" id="IPR015422">
    <property type="entry name" value="PyrdxlP-dep_Trfase_small"/>
</dbReference>
<dbReference type="InterPro" id="IPR015424">
    <property type="entry name" value="PyrdxlP-dep_Trfase"/>
</dbReference>
<feature type="compositionally biased region" description="Low complexity" evidence="6">
    <location>
        <begin position="1"/>
        <end position="17"/>
    </location>
</feature>
<dbReference type="PROSITE" id="PS00600">
    <property type="entry name" value="AA_TRANSFER_CLASS_3"/>
    <property type="match status" value="1"/>
</dbReference>
<dbReference type="Proteomes" id="UP001187346">
    <property type="component" value="Unassembled WGS sequence"/>
</dbReference>
<keyword evidence="3" id="KW-0808">Transferase</keyword>
<dbReference type="PIRSF" id="PIRSF000521">
    <property type="entry name" value="Transaminase_4ab_Lys_Orn"/>
    <property type="match status" value="1"/>
</dbReference>
<dbReference type="Gene3D" id="3.40.640.10">
    <property type="entry name" value="Type I PLP-dependent aspartate aminotransferase-like (Major domain)"/>
    <property type="match status" value="1"/>
</dbReference>
<feature type="region of interest" description="Disordered" evidence="6">
    <location>
        <begin position="1"/>
        <end position="37"/>
    </location>
</feature>
<evidence type="ECO:0000256" key="4">
    <source>
        <dbReference type="ARBA" id="ARBA00022898"/>
    </source>
</evidence>
<dbReference type="PANTHER" id="PTHR11986:SF79">
    <property type="entry name" value="ACETYLORNITHINE AMINOTRANSFERASE, MITOCHONDRIAL"/>
    <property type="match status" value="1"/>
</dbReference>
<dbReference type="InterPro" id="IPR049704">
    <property type="entry name" value="Aminotrans_3_PPA_site"/>
</dbReference>
<evidence type="ECO:0000256" key="1">
    <source>
        <dbReference type="ARBA" id="ARBA00001933"/>
    </source>
</evidence>
<dbReference type="CDD" id="cd00610">
    <property type="entry name" value="OAT_like"/>
    <property type="match status" value="1"/>
</dbReference>
<reference evidence="7 8" key="1">
    <citation type="submission" date="2023-10" db="EMBL/GenBank/DDBJ databases">
        <title>Characterization of rhizosphere-enriched actinobacteria from wheat plants lab-grown on chernevaya soil.</title>
        <authorList>
            <person name="Tikhonova E.N."/>
            <person name="Konopkin A."/>
            <person name="Kravchenko I.K."/>
        </authorList>
    </citation>
    <scope>NUCLEOTIDE SEQUENCE [LARGE SCALE GENOMIC DNA]</scope>
    <source>
        <strain evidence="7 8">RR29</strain>
    </source>
</reference>
<gene>
    <name evidence="7" type="ORF">R5A26_33700</name>
</gene>
<evidence type="ECO:0000256" key="3">
    <source>
        <dbReference type="ARBA" id="ARBA00022679"/>
    </source>
</evidence>
<protein>
    <submittedName>
        <fullName evidence="7">Aminotransferase class III-fold pyridoxal phosphate-dependent enzyme</fullName>
    </submittedName>
</protein>
<sequence length="443" mass="46637">MTAVEVAAPAAAETAVPTPAPTPAETTAPPPTPPPPDTAELYRRHLGTGRAVMGTVLGGMAEVRSEGVWVHTDDGRRYLDFGGYGVFILGHRHPAVLDAVRRQLDAHPLATRVFLEPVAAQAAAALAARTPAGLDHVHFVNSGAEATEAGLKLARAHGRNALVTTVSGYHGKTLGALSVTANSLYQKPFEPLLPDTAQVAYGDLDELDTALRARRDRACVILEPVQGEGGVRIPPPGYLAEAAGLCRTYGAFLIVDEVQTGLGRLGSWWGVDAEGVVPDVLLVGKGLSGGVVPVAAMVATKDAYRPFSRDPYLHTSTFGASPIACAAAMAAVETIDREDIVGRAAVLGRQLLTGVEEICAPYQERLVDEVRGRGLLIGIEFVRAQAVGETLLELVSRGVLVNHSLNSTRVLRLTPPAIADADETQLFLDALTEALRAVHTRLG</sequence>
<dbReference type="Pfam" id="PF00202">
    <property type="entry name" value="Aminotran_3"/>
    <property type="match status" value="1"/>
</dbReference>
<dbReference type="InterPro" id="IPR050103">
    <property type="entry name" value="Class-III_PLP-dep_AT"/>
</dbReference>
<dbReference type="InterPro" id="IPR015421">
    <property type="entry name" value="PyrdxlP-dep_Trfase_major"/>
</dbReference>
<keyword evidence="4 5" id="KW-0663">Pyridoxal phosphate</keyword>
<keyword evidence="8" id="KW-1185">Reference proteome</keyword>
<dbReference type="GO" id="GO:0008483">
    <property type="term" value="F:transaminase activity"/>
    <property type="evidence" value="ECO:0007669"/>
    <property type="project" value="UniProtKB-KW"/>
</dbReference>
<feature type="compositionally biased region" description="Pro residues" evidence="6">
    <location>
        <begin position="18"/>
        <end position="37"/>
    </location>
</feature>